<gene>
    <name evidence="4" type="ORF">HMPREF0044_0488</name>
</gene>
<evidence type="ECO:0000256" key="2">
    <source>
        <dbReference type="SAM" id="Phobius"/>
    </source>
</evidence>
<keyword evidence="4" id="KW-0378">Hydrolase</keyword>
<organism evidence="4 5">
    <name type="scientific">Gleimia coleocanis DSM 15436</name>
    <dbReference type="NCBI Taxonomy" id="525245"/>
    <lineage>
        <taxon>Bacteria</taxon>
        <taxon>Bacillati</taxon>
        <taxon>Actinomycetota</taxon>
        <taxon>Actinomycetes</taxon>
        <taxon>Actinomycetales</taxon>
        <taxon>Actinomycetaceae</taxon>
        <taxon>Gleimia</taxon>
    </lineage>
</organism>
<accession>C0VZ98</accession>
<dbReference type="EMBL" id="ACFG01000006">
    <property type="protein sequence ID" value="EEH64199.1"/>
    <property type="molecule type" value="Genomic_DNA"/>
</dbReference>
<dbReference type="PANTHER" id="PTHR43592">
    <property type="entry name" value="CAAX AMINO TERMINAL PROTEASE"/>
    <property type="match status" value="1"/>
</dbReference>
<dbReference type="GO" id="GO:0006508">
    <property type="term" value="P:proteolysis"/>
    <property type="evidence" value="ECO:0007669"/>
    <property type="project" value="UniProtKB-KW"/>
</dbReference>
<keyword evidence="2" id="KW-0812">Transmembrane</keyword>
<proteinExistence type="predicted"/>
<feature type="region of interest" description="Disordered" evidence="1">
    <location>
        <begin position="400"/>
        <end position="424"/>
    </location>
</feature>
<dbReference type="PANTHER" id="PTHR43592:SF15">
    <property type="entry name" value="CAAX AMINO TERMINAL PROTEASE FAMILY PROTEIN"/>
    <property type="match status" value="1"/>
</dbReference>
<evidence type="ECO:0000259" key="3">
    <source>
        <dbReference type="Pfam" id="PF02517"/>
    </source>
</evidence>
<keyword evidence="4" id="KW-0645">Protease</keyword>
<comment type="caution">
    <text evidence="4">The sequence shown here is derived from an EMBL/GenBank/DDBJ whole genome shotgun (WGS) entry which is preliminary data.</text>
</comment>
<feature type="transmembrane region" description="Helical" evidence="2">
    <location>
        <begin position="117"/>
        <end position="135"/>
    </location>
</feature>
<feature type="transmembrane region" description="Helical" evidence="2">
    <location>
        <begin position="194"/>
        <end position="214"/>
    </location>
</feature>
<feature type="transmembrane region" description="Helical" evidence="2">
    <location>
        <begin position="275"/>
        <end position="296"/>
    </location>
</feature>
<protein>
    <submittedName>
        <fullName evidence="4">CAAX amino terminal protease family protein</fullName>
    </submittedName>
</protein>
<feature type="transmembrane region" description="Helical" evidence="2">
    <location>
        <begin position="76"/>
        <end position="96"/>
    </location>
</feature>
<name>C0VZ98_9ACTO</name>
<keyword evidence="2" id="KW-0472">Membrane</keyword>
<dbReference type="STRING" id="525245.HMPREF0044_0488"/>
<evidence type="ECO:0000313" key="5">
    <source>
        <dbReference type="Proteomes" id="UP000010301"/>
    </source>
</evidence>
<dbReference type="RefSeq" id="WP_006547485.1">
    <property type="nucleotide sequence ID" value="NZ_DS999546.1"/>
</dbReference>
<dbReference type="eggNOG" id="COG1266">
    <property type="taxonomic scope" value="Bacteria"/>
</dbReference>
<dbReference type="GO" id="GO:0080120">
    <property type="term" value="P:CAAX-box protein maturation"/>
    <property type="evidence" value="ECO:0007669"/>
    <property type="project" value="UniProtKB-ARBA"/>
</dbReference>
<evidence type="ECO:0000256" key="1">
    <source>
        <dbReference type="SAM" id="MobiDB-lite"/>
    </source>
</evidence>
<dbReference type="GO" id="GO:0004175">
    <property type="term" value="F:endopeptidase activity"/>
    <property type="evidence" value="ECO:0007669"/>
    <property type="project" value="UniProtKB-ARBA"/>
</dbReference>
<keyword evidence="5" id="KW-1185">Reference proteome</keyword>
<evidence type="ECO:0000313" key="4">
    <source>
        <dbReference type="EMBL" id="EEH64199.1"/>
    </source>
</evidence>
<feature type="domain" description="CAAX prenyl protease 2/Lysostaphin resistance protein A-like" evidence="3">
    <location>
        <begin position="156"/>
        <end position="251"/>
    </location>
</feature>
<dbReference type="InterPro" id="IPR003675">
    <property type="entry name" value="Rce1/LyrA-like_dom"/>
</dbReference>
<feature type="transmembrane region" description="Helical" evidence="2">
    <location>
        <begin position="155"/>
        <end position="173"/>
    </location>
</feature>
<feature type="transmembrane region" description="Helical" evidence="2">
    <location>
        <begin position="29"/>
        <end position="56"/>
    </location>
</feature>
<dbReference type="Proteomes" id="UP000010301">
    <property type="component" value="Unassembled WGS sequence"/>
</dbReference>
<dbReference type="OrthoDB" id="2680086at2"/>
<reference evidence="4 5" key="1">
    <citation type="submission" date="2009-01" db="EMBL/GenBank/DDBJ databases">
        <authorList>
            <person name="Qin X."/>
            <person name="Bachman B."/>
            <person name="Battles P."/>
            <person name="Bell A."/>
            <person name="Bess C."/>
            <person name="Bickham C."/>
            <person name="Chaboub L."/>
            <person name="Chen D."/>
            <person name="Coyle M."/>
            <person name="Deiros D.R."/>
            <person name="Dinh H."/>
            <person name="Forbes L."/>
            <person name="Fowler G."/>
            <person name="Francisco L."/>
            <person name="Fu Q."/>
            <person name="Gubbala S."/>
            <person name="Hale W."/>
            <person name="Han Y."/>
            <person name="Hemphill L."/>
            <person name="Highlander S.K."/>
            <person name="Hirani K."/>
            <person name="Hogues M."/>
            <person name="Jackson L."/>
            <person name="Jakkamsetti A."/>
            <person name="Javaid M."/>
            <person name="Jiang H."/>
            <person name="Korchina V."/>
            <person name="Kovar C."/>
            <person name="Lara F."/>
            <person name="Lee S."/>
            <person name="Mata R."/>
            <person name="Mathew T."/>
            <person name="Moen C."/>
            <person name="Morales K."/>
            <person name="Munidasa M."/>
            <person name="Nazareth L."/>
            <person name="Ngo R."/>
            <person name="Nguyen L."/>
            <person name="Okwuonu G."/>
            <person name="Ongeri F."/>
            <person name="Patil S."/>
            <person name="Petrosino J."/>
            <person name="Pham C."/>
            <person name="Pham P."/>
            <person name="Pu L.-L."/>
            <person name="Puazo M."/>
            <person name="Raj R."/>
            <person name="Reid J."/>
            <person name="Rouhana J."/>
            <person name="Saada N."/>
            <person name="Shang Y."/>
            <person name="Simmons D."/>
            <person name="Thornton R."/>
            <person name="Warren J."/>
            <person name="Weissenberger G."/>
            <person name="Zhang J."/>
            <person name="Zhang L."/>
            <person name="Zhou C."/>
            <person name="Zhu D."/>
            <person name="Muzny D."/>
            <person name="Worley K."/>
            <person name="Gibbs R."/>
        </authorList>
    </citation>
    <scope>NUCLEOTIDE SEQUENCE [LARGE SCALE GENOMIC DNA]</scope>
    <source>
        <strain evidence="4 5">DSM 15436</strain>
    </source>
</reference>
<dbReference type="AlphaFoldDB" id="C0VZ98"/>
<sequence>MFYLPQTMSATPVEYQRTFRGSETRWWRILLGILAGVTTFGILSIMLVVSPFIITGSDGSEMLAKVSTEKIDLQDPFVLVFLALSLAVIIPSSQLASLIAFRSKIGFLHSVMGRMRWGWLAISTLISFAFSFTLIVGIESLLSWELPAYNPNPRLWLMILLVVTLIPLQSAGEEYIFRGFLPQVIGAVIPWRKVGLVISVVVSSALFGAAHGSFDPATFLQLAGFGVAAWILTYRTGGLEAAIGLHAMNNVTIFVKEMFAGVSDSLVGEDTVTPWYATVLVLVVMVIQVFTIDVIYRKWEARKPERRHLTDPAQRPLPTPDYLRSKFEKGQFYPEYFNLYPPHVQQQYAYLVPGVVPEQTPTAMPAVAAEMPVAAGAAAPVEMPVAQPVAQEMAMPVPAAPVATADSTEDVPSPEVTENPQTNL</sequence>
<keyword evidence="2" id="KW-1133">Transmembrane helix</keyword>
<dbReference type="HOGENOM" id="CLU_052492_1_1_11"/>
<dbReference type="Pfam" id="PF02517">
    <property type="entry name" value="Rce1-like"/>
    <property type="match status" value="1"/>
</dbReference>